<dbReference type="GO" id="GO:0005886">
    <property type="term" value="C:plasma membrane"/>
    <property type="evidence" value="ECO:0007669"/>
    <property type="project" value="UniProtKB-SubCell"/>
</dbReference>
<proteinExistence type="predicted"/>
<accession>A0A0B7GUW3</accession>
<evidence type="ECO:0000256" key="3">
    <source>
        <dbReference type="ARBA" id="ARBA00022692"/>
    </source>
</evidence>
<feature type="transmembrane region" description="Helical" evidence="6">
    <location>
        <begin position="180"/>
        <end position="205"/>
    </location>
</feature>
<dbReference type="Gene3D" id="1.20.1250.20">
    <property type="entry name" value="MFS general substrate transporter like domains"/>
    <property type="match status" value="1"/>
</dbReference>
<evidence type="ECO:0000313" key="8">
    <source>
        <dbReference type="EMBL" id="CEM62288.1"/>
    </source>
</evidence>
<dbReference type="AlphaFoldDB" id="A0A0B7GUW3"/>
<dbReference type="InterPro" id="IPR036259">
    <property type="entry name" value="MFS_trans_sf"/>
</dbReference>
<dbReference type="SUPFAM" id="SSF103473">
    <property type="entry name" value="MFS general substrate transporter"/>
    <property type="match status" value="1"/>
</dbReference>
<dbReference type="EMBL" id="CDNC01000023">
    <property type="protein sequence ID" value="CEM62288.1"/>
    <property type="molecule type" value="Genomic_DNA"/>
</dbReference>
<keyword evidence="9" id="KW-1185">Reference proteome</keyword>
<protein>
    <recommendedName>
        <fullName evidence="7">Major facilitator superfamily (MFS) profile domain-containing protein</fullName>
    </recommendedName>
</protein>
<organism evidence="8 9">
    <name type="scientific">Treponema phagedenis</name>
    <dbReference type="NCBI Taxonomy" id="162"/>
    <lineage>
        <taxon>Bacteria</taxon>
        <taxon>Pseudomonadati</taxon>
        <taxon>Spirochaetota</taxon>
        <taxon>Spirochaetia</taxon>
        <taxon>Spirochaetales</taxon>
        <taxon>Treponemataceae</taxon>
        <taxon>Treponema</taxon>
    </lineage>
</organism>
<gene>
    <name evidence="8" type="ORF">TPHV1_30183</name>
</gene>
<dbReference type="PANTHER" id="PTHR43124">
    <property type="entry name" value="PURINE EFFLUX PUMP PBUE"/>
    <property type="match status" value="1"/>
</dbReference>
<evidence type="ECO:0000259" key="7">
    <source>
        <dbReference type="PROSITE" id="PS50850"/>
    </source>
</evidence>
<sequence length="239" mass="26284">MVKRSVRLEYCFLFNYSDCFIAIILIHVNIPGDFRQAASKTKKLSEQLSIFTNRQIQLGALATMFNLAGVYVVYTYLRPIFTTQLNIPASFITITFTVYGFMSLLSNRLSGTMAERSGIKKMPLVYVVQFILLILLPSVLRIPAIGLADLMLLGLTMYLINSPVQLHMLSIAESKFPQSLVLASSLNSIFANFGIALGSGVGSLIVKNLGLHYVGPGGAVFAITTLLLLIRLNKLAARE</sequence>
<keyword evidence="2" id="KW-1003">Cell membrane</keyword>
<feature type="domain" description="Major facilitator superfamily (MFS) profile" evidence="7">
    <location>
        <begin position="55"/>
        <end position="239"/>
    </location>
</feature>
<dbReference type="InterPro" id="IPR020846">
    <property type="entry name" value="MFS_dom"/>
</dbReference>
<dbReference type="PANTHER" id="PTHR43124:SF3">
    <property type="entry name" value="CHLORAMPHENICOL EFFLUX PUMP RV0191"/>
    <property type="match status" value="1"/>
</dbReference>
<feature type="transmembrane region" description="Helical" evidence="6">
    <location>
        <begin position="89"/>
        <end position="106"/>
    </location>
</feature>
<keyword evidence="5 6" id="KW-0472">Membrane</keyword>
<dbReference type="RefSeq" id="WP_222931014.1">
    <property type="nucleotide sequence ID" value="NZ_VOQA01000001.1"/>
</dbReference>
<reference evidence="9" key="1">
    <citation type="submission" date="2015-01" db="EMBL/GenBank/DDBJ databases">
        <authorList>
            <person name="Manzoor Shahid"/>
            <person name="Zubair Saima"/>
        </authorList>
    </citation>
    <scope>NUCLEOTIDE SEQUENCE [LARGE SCALE GENOMIC DNA]</scope>
    <source>
        <strain evidence="9">V1</strain>
    </source>
</reference>
<evidence type="ECO:0000313" key="9">
    <source>
        <dbReference type="Proteomes" id="UP000042527"/>
    </source>
</evidence>
<keyword evidence="4 6" id="KW-1133">Transmembrane helix</keyword>
<evidence type="ECO:0000256" key="4">
    <source>
        <dbReference type="ARBA" id="ARBA00022989"/>
    </source>
</evidence>
<dbReference type="InterPro" id="IPR050189">
    <property type="entry name" value="MFS_Efflux_Transporters"/>
</dbReference>
<feature type="transmembrane region" description="Helical" evidence="6">
    <location>
        <begin position="118"/>
        <end position="136"/>
    </location>
</feature>
<comment type="subcellular location">
    <subcellularLocation>
        <location evidence="1">Cell membrane</location>
        <topology evidence="1">Multi-pass membrane protein</topology>
    </subcellularLocation>
</comment>
<evidence type="ECO:0000256" key="1">
    <source>
        <dbReference type="ARBA" id="ARBA00004651"/>
    </source>
</evidence>
<dbReference type="Proteomes" id="UP000042527">
    <property type="component" value="Unassembled WGS sequence"/>
</dbReference>
<evidence type="ECO:0000256" key="6">
    <source>
        <dbReference type="SAM" id="Phobius"/>
    </source>
</evidence>
<dbReference type="PROSITE" id="PS50850">
    <property type="entry name" value="MFS"/>
    <property type="match status" value="1"/>
</dbReference>
<keyword evidence="3 6" id="KW-0812">Transmembrane</keyword>
<dbReference type="GO" id="GO:0022857">
    <property type="term" value="F:transmembrane transporter activity"/>
    <property type="evidence" value="ECO:0007669"/>
    <property type="project" value="InterPro"/>
</dbReference>
<evidence type="ECO:0000256" key="2">
    <source>
        <dbReference type="ARBA" id="ARBA00022475"/>
    </source>
</evidence>
<name>A0A0B7GUW3_TREPH</name>
<feature type="transmembrane region" description="Helical" evidence="6">
    <location>
        <begin position="12"/>
        <end position="34"/>
    </location>
</feature>
<feature type="transmembrane region" description="Helical" evidence="6">
    <location>
        <begin position="211"/>
        <end position="230"/>
    </location>
</feature>
<evidence type="ECO:0000256" key="5">
    <source>
        <dbReference type="ARBA" id="ARBA00023136"/>
    </source>
</evidence>